<keyword evidence="4" id="KW-1185">Reference proteome</keyword>
<dbReference type="PANTHER" id="PTHR37451">
    <property type="entry name" value="MARVEL DOMAIN"/>
    <property type="match status" value="1"/>
</dbReference>
<keyword evidence="2" id="KW-0472">Membrane</keyword>
<feature type="region of interest" description="Disordered" evidence="1">
    <location>
        <begin position="177"/>
        <end position="296"/>
    </location>
</feature>
<keyword evidence="2" id="KW-0812">Transmembrane</keyword>
<comment type="caution">
    <text evidence="3">The sequence shown here is derived from an EMBL/GenBank/DDBJ whole genome shotgun (WGS) entry which is preliminary data.</text>
</comment>
<sequence length="296" mass="33189">MRSRPQVYPRLAFHIIRAIAFISAAIVAGILTYFCIQLNHDGFKLPWTFVLILLATLLSLLALLVTTLVYSCAFLNPLVNLFSNVLILLVWTVGLALLTYNMYGALGHSCSRSNWANDDGMMVCRTYKALYSFGVFGWLAQIALIVLDIRSRRRQTALGRYNKMDLSEAATTTTDRDVKLDNLNNLNNLDDRNSPTSSSLHSHSQSYPYSSQQQTHSHSHSHSHSSQDVPYGVPTDYTTSTRPTYRPAPTHSASDYGGNPHGGQVRMDHFQGRNYNNDRFAPQSYANNGYGYAPQR</sequence>
<feature type="transmembrane region" description="Helical" evidence="2">
    <location>
        <begin position="81"/>
        <end position="103"/>
    </location>
</feature>
<dbReference type="EMBL" id="JAXLQG010000007">
    <property type="protein sequence ID" value="KAK5537504.1"/>
    <property type="molecule type" value="Genomic_DNA"/>
</dbReference>
<feature type="transmembrane region" description="Helical" evidence="2">
    <location>
        <begin position="46"/>
        <end position="69"/>
    </location>
</feature>
<dbReference type="Proteomes" id="UP001345827">
    <property type="component" value="Unassembled WGS sequence"/>
</dbReference>
<name>A0AAV9Q757_9PEZI</name>
<keyword evidence="2" id="KW-1133">Transmembrane helix</keyword>
<feature type="compositionally biased region" description="Low complexity" evidence="1">
    <location>
        <begin position="181"/>
        <end position="216"/>
    </location>
</feature>
<gene>
    <name evidence="3" type="ORF">LTR25_004756</name>
</gene>
<evidence type="ECO:0000256" key="2">
    <source>
        <dbReference type="SAM" id="Phobius"/>
    </source>
</evidence>
<reference evidence="3 4" key="1">
    <citation type="submission" date="2023-06" db="EMBL/GenBank/DDBJ databases">
        <title>Black Yeasts Isolated from many extreme environments.</title>
        <authorList>
            <person name="Coleine C."/>
            <person name="Stajich J.E."/>
            <person name="Selbmann L."/>
        </authorList>
    </citation>
    <scope>NUCLEOTIDE SEQUENCE [LARGE SCALE GENOMIC DNA]</scope>
    <source>
        <strain evidence="3 4">CCFEE 5887</strain>
    </source>
</reference>
<proteinExistence type="predicted"/>
<feature type="transmembrane region" description="Helical" evidence="2">
    <location>
        <begin position="12"/>
        <end position="34"/>
    </location>
</feature>
<protein>
    <recommendedName>
        <fullName evidence="5">MARVEL domain-containing protein</fullName>
    </recommendedName>
</protein>
<organism evidence="3 4">
    <name type="scientific">Vermiconidia calcicola</name>
    <dbReference type="NCBI Taxonomy" id="1690605"/>
    <lineage>
        <taxon>Eukaryota</taxon>
        <taxon>Fungi</taxon>
        <taxon>Dikarya</taxon>
        <taxon>Ascomycota</taxon>
        <taxon>Pezizomycotina</taxon>
        <taxon>Dothideomycetes</taxon>
        <taxon>Dothideomycetidae</taxon>
        <taxon>Mycosphaerellales</taxon>
        <taxon>Extremaceae</taxon>
        <taxon>Vermiconidia</taxon>
    </lineage>
</organism>
<feature type="transmembrane region" description="Helical" evidence="2">
    <location>
        <begin position="129"/>
        <end position="147"/>
    </location>
</feature>
<evidence type="ECO:0000256" key="1">
    <source>
        <dbReference type="SAM" id="MobiDB-lite"/>
    </source>
</evidence>
<dbReference type="AlphaFoldDB" id="A0AAV9Q757"/>
<evidence type="ECO:0000313" key="3">
    <source>
        <dbReference type="EMBL" id="KAK5537504.1"/>
    </source>
</evidence>
<evidence type="ECO:0000313" key="4">
    <source>
        <dbReference type="Proteomes" id="UP001345827"/>
    </source>
</evidence>
<dbReference type="PANTHER" id="PTHR37451:SF1">
    <property type="entry name" value="MARVEL DOMAIN-CONTAINING PROTEIN"/>
    <property type="match status" value="1"/>
</dbReference>
<evidence type="ECO:0008006" key="5">
    <source>
        <dbReference type="Google" id="ProtNLM"/>
    </source>
</evidence>
<accession>A0AAV9Q757</accession>